<accession>A0A9P7Z0G7</accession>
<evidence type="ECO:0000313" key="2">
    <source>
        <dbReference type="Proteomes" id="UP000887226"/>
    </source>
</evidence>
<dbReference type="InterPro" id="IPR039470">
    <property type="entry name" value="Nuc_deoxyri_tr2"/>
</dbReference>
<dbReference type="AlphaFoldDB" id="A0A9P7Z0G7"/>
<sequence length="170" mass="19116">MAGTQASPSKLATVVNAPKPYTPQAGEKSIFLAGTVDYAAVDSGLPTWRETITTSLSHLPITVYNPHRRVWDFKEDINDPRFVEQTTWEMDMMDRATVVILFIHDREEKAPVSLLELGLGARKGKGNMVVRCPEGFWRRGNVQVVCQRFGIPMVESVEQVTKIVEKMLQL</sequence>
<dbReference type="EMBL" id="MU254053">
    <property type="protein sequence ID" value="KAG9242628.1"/>
    <property type="molecule type" value="Genomic_DNA"/>
</dbReference>
<organism evidence="1 2">
    <name type="scientific">Calycina marina</name>
    <dbReference type="NCBI Taxonomy" id="1763456"/>
    <lineage>
        <taxon>Eukaryota</taxon>
        <taxon>Fungi</taxon>
        <taxon>Dikarya</taxon>
        <taxon>Ascomycota</taxon>
        <taxon>Pezizomycotina</taxon>
        <taxon>Leotiomycetes</taxon>
        <taxon>Helotiales</taxon>
        <taxon>Pezizellaceae</taxon>
        <taxon>Calycina</taxon>
    </lineage>
</organism>
<reference evidence="1" key="1">
    <citation type="journal article" date="2021" name="IMA Fungus">
        <title>Genomic characterization of three marine fungi, including Emericellopsis atlantica sp. nov. with signatures of a generalist lifestyle and marine biomass degradation.</title>
        <authorList>
            <person name="Hagestad O.C."/>
            <person name="Hou L."/>
            <person name="Andersen J.H."/>
            <person name="Hansen E.H."/>
            <person name="Altermark B."/>
            <person name="Li C."/>
            <person name="Kuhnert E."/>
            <person name="Cox R.J."/>
            <person name="Crous P.W."/>
            <person name="Spatafora J.W."/>
            <person name="Lail K."/>
            <person name="Amirebrahimi M."/>
            <person name="Lipzen A."/>
            <person name="Pangilinan J."/>
            <person name="Andreopoulos W."/>
            <person name="Hayes R.D."/>
            <person name="Ng V."/>
            <person name="Grigoriev I.V."/>
            <person name="Jackson S.A."/>
            <person name="Sutton T.D.S."/>
            <person name="Dobson A.D.W."/>
            <person name="Rama T."/>
        </authorList>
    </citation>
    <scope>NUCLEOTIDE SEQUENCE</scope>
    <source>
        <strain evidence="1">TRa3180A</strain>
    </source>
</reference>
<comment type="caution">
    <text evidence="1">The sequence shown here is derived from an EMBL/GenBank/DDBJ whole genome shotgun (WGS) entry which is preliminary data.</text>
</comment>
<protein>
    <recommendedName>
        <fullName evidence="3">Nucleoside 2-deoxyribosyltransferase domain-containing protein</fullName>
    </recommendedName>
</protein>
<dbReference type="Proteomes" id="UP000887226">
    <property type="component" value="Unassembled WGS sequence"/>
</dbReference>
<gene>
    <name evidence="1" type="ORF">BJ878DRAFT_159774</name>
</gene>
<dbReference type="Pfam" id="PF15891">
    <property type="entry name" value="Nuc_deoxyri_tr2"/>
    <property type="match status" value="1"/>
</dbReference>
<dbReference type="Gene3D" id="3.40.50.450">
    <property type="match status" value="1"/>
</dbReference>
<keyword evidence="2" id="KW-1185">Reference proteome</keyword>
<name>A0A9P7Z0G7_9HELO</name>
<proteinExistence type="predicted"/>
<dbReference type="OrthoDB" id="2893324at2759"/>
<evidence type="ECO:0000313" key="1">
    <source>
        <dbReference type="EMBL" id="KAG9242628.1"/>
    </source>
</evidence>
<evidence type="ECO:0008006" key="3">
    <source>
        <dbReference type="Google" id="ProtNLM"/>
    </source>
</evidence>